<feature type="transmembrane region" description="Helical" evidence="1">
    <location>
        <begin position="7"/>
        <end position="28"/>
    </location>
</feature>
<dbReference type="EMBL" id="JABBNI010000004">
    <property type="protein sequence ID" value="NMM61350.1"/>
    <property type="molecule type" value="Genomic_DNA"/>
</dbReference>
<accession>A0A7Y0HLL9</accession>
<sequence>MNANKEVYDFIVTLLKCFFILMFLGLFLPRLLDYIFYNFINKPNVYDNSILVNNLVHGNIYILHNYIIVFNKFLGLW</sequence>
<keyword evidence="2" id="KW-0540">Nuclease</keyword>
<keyword evidence="2" id="KW-0255">Endonuclease</keyword>
<keyword evidence="3" id="KW-1185">Reference proteome</keyword>
<keyword evidence="1" id="KW-0812">Transmembrane</keyword>
<dbReference type="AlphaFoldDB" id="A0A7Y0HLL9"/>
<name>A0A7Y0HLL9_9CLOT</name>
<dbReference type="Proteomes" id="UP000537131">
    <property type="component" value="Unassembled WGS sequence"/>
</dbReference>
<evidence type="ECO:0000313" key="2">
    <source>
        <dbReference type="EMBL" id="NMM61350.1"/>
    </source>
</evidence>
<keyword evidence="2" id="KW-0378">Hydrolase</keyword>
<reference evidence="2 3" key="1">
    <citation type="submission" date="2020-06" db="EMBL/GenBank/DDBJ databases">
        <title>Complete Genome Sequence of Clostridium muelleri sp. nov. P21T, an Acid-Alcohol Producing Acetogen Isolated from Old Hay.</title>
        <authorList>
            <person name="Duncan K.E."/>
            <person name="Tanner R.S."/>
        </authorList>
    </citation>
    <scope>NUCLEOTIDE SEQUENCE [LARGE SCALE GENOMIC DNA]</scope>
    <source>
        <strain evidence="2 3">P21</strain>
    </source>
</reference>
<organism evidence="2 3">
    <name type="scientific">Clostridium muellerianum</name>
    <dbReference type="NCBI Taxonomy" id="2716538"/>
    <lineage>
        <taxon>Bacteria</taxon>
        <taxon>Bacillati</taxon>
        <taxon>Bacillota</taxon>
        <taxon>Clostridia</taxon>
        <taxon>Eubacteriales</taxon>
        <taxon>Clostridiaceae</taxon>
        <taxon>Clostridium</taxon>
    </lineage>
</organism>
<evidence type="ECO:0000313" key="3">
    <source>
        <dbReference type="Proteomes" id="UP000537131"/>
    </source>
</evidence>
<evidence type="ECO:0000256" key="1">
    <source>
        <dbReference type="SAM" id="Phobius"/>
    </source>
</evidence>
<protein>
    <submittedName>
        <fullName evidence="2">Endonuclease III</fullName>
    </submittedName>
</protein>
<dbReference type="GO" id="GO:0004519">
    <property type="term" value="F:endonuclease activity"/>
    <property type="evidence" value="ECO:0007669"/>
    <property type="project" value="UniProtKB-KW"/>
</dbReference>
<gene>
    <name evidence="2" type="ORF">HBE96_01275</name>
</gene>
<keyword evidence="1" id="KW-0472">Membrane</keyword>
<comment type="caution">
    <text evidence="2">The sequence shown here is derived from an EMBL/GenBank/DDBJ whole genome shotgun (WGS) entry which is preliminary data.</text>
</comment>
<keyword evidence="1" id="KW-1133">Transmembrane helix</keyword>
<proteinExistence type="predicted"/>